<dbReference type="SUPFAM" id="SSF55811">
    <property type="entry name" value="Nudix"/>
    <property type="match status" value="1"/>
</dbReference>
<name>A0AAU9WIA0_9CNID</name>
<evidence type="ECO:0000256" key="2">
    <source>
        <dbReference type="ARBA" id="ARBA00009070"/>
    </source>
</evidence>
<gene>
    <name evidence="11" type="ORF">PMEA_00004947</name>
</gene>
<evidence type="ECO:0000256" key="7">
    <source>
        <dbReference type="ARBA" id="ARBA00035190"/>
    </source>
</evidence>
<keyword evidence="3" id="KW-0809">Transit peptide</keyword>
<keyword evidence="6" id="KW-0687">Ribonucleoprotein</keyword>
<dbReference type="CDD" id="cd04661">
    <property type="entry name" value="NUDIX_MRP_L46"/>
    <property type="match status" value="1"/>
</dbReference>
<evidence type="ECO:0000256" key="1">
    <source>
        <dbReference type="ARBA" id="ARBA00004173"/>
    </source>
</evidence>
<protein>
    <recommendedName>
        <fullName evidence="7">Large ribosomal subunit protein mL46</fullName>
    </recommendedName>
    <alternativeName>
        <fullName evidence="8">39S ribosomal protein L46, mitochondrial</fullName>
    </alternativeName>
</protein>
<keyword evidence="4" id="KW-0689">Ribosomal protein</keyword>
<comment type="subcellular location">
    <subcellularLocation>
        <location evidence="1">Mitochondrion</location>
    </subcellularLocation>
</comment>
<keyword evidence="5" id="KW-0496">Mitochondrion</keyword>
<proteinExistence type="inferred from homology"/>
<dbReference type="PANTHER" id="PTHR13124:SF12">
    <property type="entry name" value="LARGE RIBOSOMAL SUBUNIT PROTEIN ML46"/>
    <property type="match status" value="1"/>
</dbReference>
<accession>A0AAU9WIA0</accession>
<evidence type="ECO:0000256" key="8">
    <source>
        <dbReference type="ARBA" id="ARBA00035534"/>
    </source>
</evidence>
<feature type="domain" description="Large ribosomal subunit protein mL46 N-terminal" evidence="10">
    <location>
        <begin position="22"/>
        <end position="119"/>
    </location>
</feature>
<evidence type="ECO:0000256" key="3">
    <source>
        <dbReference type="ARBA" id="ARBA00022946"/>
    </source>
</evidence>
<evidence type="ECO:0000256" key="9">
    <source>
        <dbReference type="SAM" id="Coils"/>
    </source>
</evidence>
<evidence type="ECO:0000259" key="10">
    <source>
        <dbReference type="Pfam" id="PF11788"/>
    </source>
</evidence>
<dbReference type="Gene3D" id="3.90.79.10">
    <property type="entry name" value="Nucleoside Triphosphate Pyrophosphohydrolase"/>
    <property type="match status" value="1"/>
</dbReference>
<evidence type="ECO:0000313" key="12">
    <source>
        <dbReference type="Proteomes" id="UP001159428"/>
    </source>
</evidence>
<dbReference type="InterPro" id="IPR021757">
    <property type="entry name" value="Ribosomal_mL46_N"/>
</dbReference>
<dbReference type="GO" id="GO:0003735">
    <property type="term" value="F:structural constituent of ribosome"/>
    <property type="evidence" value="ECO:0007669"/>
    <property type="project" value="InterPro"/>
</dbReference>
<feature type="non-terminal residue" evidence="11">
    <location>
        <position position="1"/>
    </location>
</feature>
<dbReference type="GO" id="GO:0005762">
    <property type="term" value="C:mitochondrial large ribosomal subunit"/>
    <property type="evidence" value="ECO:0007669"/>
    <property type="project" value="TreeGrafter"/>
</dbReference>
<comment type="caution">
    <text evidence="11">The sequence shown here is derived from an EMBL/GenBank/DDBJ whole genome shotgun (WGS) entry which is preliminary data.</text>
</comment>
<dbReference type="Pfam" id="PF11788">
    <property type="entry name" value="MRP-L46"/>
    <property type="match status" value="1"/>
</dbReference>
<keyword evidence="12" id="KW-1185">Reference proteome</keyword>
<evidence type="ECO:0000256" key="5">
    <source>
        <dbReference type="ARBA" id="ARBA00023128"/>
    </source>
</evidence>
<organism evidence="11 12">
    <name type="scientific">Pocillopora meandrina</name>
    <dbReference type="NCBI Taxonomy" id="46732"/>
    <lineage>
        <taxon>Eukaryota</taxon>
        <taxon>Metazoa</taxon>
        <taxon>Cnidaria</taxon>
        <taxon>Anthozoa</taxon>
        <taxon>Hexacorallia</taxon>
        <taxon>Scleractinia</taxon>
        <taxon>Astrocoeniina</taxon>
        <taxon>Pocilloporidae</taxon>
        <taxon>Pocillopora</taxon>
    </lineage>
</organism>
<dbReference type="InterPro" id="IPR040008">
    <property type="entry name" value="Ribosomal_mL46"/>
</dbReference>
<evidence type="ECO:0000313" key="11">
    <source>
        <dbReference type="EMBL" id="CAH3111814.1"/>
    </source>
</evidence>
<dbReference type="InterPro" id="IPR033650">
    <property type="entry name" value="Ribosomal_mL46_NUDIX"/>
</dbReference>
<comment type="similarity">
    <text evidence="2">Belongs to the mitochondrion-specific ribosomal protein mL46 family.</text>
</comment>
<dbReference type="AlphaFoldDB" id="A0AAU9WIA0"/>
<dbReference type="Proteomes" id="UP001159428">
    <property type="component" value="Unassembled WGS sequence"/>
</dbReference>
<reference evidence="11 12" key="1">
    <citation type="submission" date="2022-05" db="EMBL/GenBank/DDBJ databases">
        <authorList>
            <consortium name="Genoscope - CEA"/>
            <person name="William W."/>
        </authorList>
    </citation>
    <scope>NUCLEOTIDE SEQUENCE [LARGE SCALE GENOMIC DNA]</scope>
</reference>
<evidence type="ECO:0000256" key="6">
    <source>
        <dbReference type="ARBA" id="ARBA00023274"/>
    </source>
</evidence>
<feature type="coiled-coil region" evidence="9">
    <location>
        <begin position="32"/>
        <end position="66"/>
    </location>
</feature>
<dbReference type="EMBL" id="CALNXJ010000013">
    <property type="protein sequence ID" value="CAH3111814.1"/>
    <property type="molecule type" value="Genomic_DNA"/>
</dbReference>
<dbReference type="PANTHER" id="PTHR13124">
    <property type="entry name" value="39S RIBOSOMAL PROTEIN L46, MITOCHONDRIAL PRECURSOR-RELATED"/>
    <property type="match status" value="1"/>
</dbReference>
<dbReference type="InterPro" id="IPR015797">
    <property type="entry name" value="NUDIX_hydrolase-like_dom_sf"/>
</dbReference>
<sequence>SLLDFINRKNFCSVQPKPRISRIFSAVCVQRLPQITKEKSELEKRYEELQDQLELEHSALSEDEVEWEGIQERKKNLKDDDDDESMAIGMMESKRKQFEEEQEEEFRLYQPGSRETEADKITDLKSLHRKLQDNLILLVRRQKDSVTWELPFGEVTNTNDTLQQVASKSLSDTCGTDLKVQFLSNAPTAVMKKYKNKNDKVFFYKVNYVTGCVRLHEGYFDHIWVTRKEMKDFVDAEYFKTIKRFIF</sequence>
<evidence type="ECO:0000256" key="4">
    <source>
        <dbReference type="ARBA" id="ARBA00022980"/>
    </source>
</evidence>
<keyword evidence="9" id="KW-0175">Coiled coil</keyword>